<name>A0ABU9DAV5_9PROT</name>
<dbReference type="SUPFAM" id="SSF47413">
    <property type="entry name" value="lambda repressor-like DNA-binding domains"/>
    <property type="match status" value="1"/>
</dbReference>
<dbReference type="CDD" id="cd00093">
    <property type="entry name" value="HTH_XRE"/>
    <property type="match status" value="1"/>
</dbReference>
<accession>A0ABU9DAV5</accession>
<dbReference type="Proteomes" id="UP001446205">
    <property type="component" value="Unassembled WGS sequence"/>
</dbReference>
<sequence length="108" mass="12209">MTLQTIKSLDGQDEYVLIPVAVYLALKAEIEDELAGLEARAVQTDDYEPFDPADYVQNPVALMRMRAGVRQTELARRLGVSQPYLSKVERMEKVSNDLLARVREILSI</sequence>
<comment type="caution">
    <text evidence="2">The sequence shown here is derived from an EMBL/GenBank/DDBJ whole genome shotgun (WGS) entry which is preliminary data.</text>
</comment>
<evidence type="ECO:0000259" key="1">
    <source>
        <dbReference type="PROSITE" id="PS50943"/>
    </source>
</evidence>
<feature type="domain" description="HTH cro/C1-type" evidence="1">
    <location>
        <begin position="60"/>
        <end position="90"/>
    </location>
</feature>
<evidence type="ECO:0000313" key="2">
    <source>
        <dbReference type="EMBL" id="MEK8090106.1"/>
    </source>
</evidence>
<dbReference type="InterPro" id="IPR010982">
    <property type="entry name" value="Lambda_DNA-bd_dom_sf"/>
</dbReference>
<dbReference type="Gene3D" id="1.10.260.40">
    <property type="entry name" value="lambda repressor-like DNA-binding domains"/>
    <property type="match status" value="1"/>
</dbReference>
<gene>
    <name evidence="2" type="ORF">WOB96_10065</name>
</gene>
<reference evidence="2 3" key="1">
    <citation type="submission" date="2024-04" db="EMBL/GenBank/DDBJ databases">
        <authorList>
            <person name="Abashina T."/>
            <person name="Shaikin A."/>
        </authorList>
    </citation>
    <scope>NUCLEOTIDE SEQUENCE [LARGE SCALE GENOMIC DNA]</scope>
    <source>
        <strain evidence="2 3">AAFK</strain>
    </source>
</reference>
<dbReference type="EMBL" id="JBBPCO010000009">
    <property type="protein sequence ID" value="MEK8090106.1"/>
    <property type="molecule type" value="Genomic_DNA"/>
</dbReference>
<dbReference type="Pfam" id="PF01381">
    <property type="entry name" value="HTH_3"/>
    <property type="match status" value="1"/>
</dbReference>
<evidence type="ECO:0000313" key="3">
    <source>
        <dbReference type="Proteomes" id="UP001446205"/>
    </source>
</evidence>
<dbReference type="InterPro" id="IPR001387">
    <property type="entry name" value="Cro/C1-type_HTH"/>
</dbReference>
<protein>
    <submittedName>
        <fullName evidence="2">Helix-turn-helix transcriptional regulator</fullName>
    </submittedName>
</protein>
<dbReference type="RefSeq" id="WP_341371163.1">
    <property type="nucleotide sequence ID" value="NZ_JBBPCO010000009.1"/>
</dbReference>
<keyword evidence="3" id="KW-1185">Reference proteome</keyword>
<organism evidence="2 3">
    <name type="scientific">Thermithiobacillus plumbiphilus</name>
    <dbReference type="NCBI Taxonomy" id="1729899"/>
    <lineage>
        <taxon>Bacteria</taxon>
        <taxon>Pseudomonadati</taxon>
        <taxon>Pseudomonadota</taxon>
        <taxon>Acidithiobacillia</taxon>
        <taxon>Acidithiobacillales</taxon>
        <taxon>Thermithiobacillaceae</taxon>
        <taxon>Thermithiobacillus</taxon>
    </lineage>
</organism>
<dbReference type="PROSITE" id="PS50943">
    <property type="entry name" value="HTH_CROC1"/>
    <property type="match status" value="1"/>
</dbReference>
<proteinExistence type="predicted"/>